<dbReference type="GO" id="GO:0055085">
    <property type="term" value="P:transmembrane transport"/>
    <property type="evidence" value="ECO:0007669"/>
    <property type="project" value="InterPro"/>
</dbReference>
<dbReference type="EMBL" id="JAHQCW010000032">
    <property type="protein sequence ID" value="MBU9738283.1"/>
    <property type="molecule type" value="Genomic_DNA"/>
</dbReference>
<proteinExistence type="inferred from homology"/>
<evidence type="ECO:0000256" key="6">
    <source>
        <dbReference type="ARBA" id="ARBA00023136"/>
    </source>
</evidence>
<keyword evidence="5 7" id="KW-1133">Transmembrane helix</keyword>
<feature type="domain" description="ABC transmembrane type-1" evidence="8">
    <location>
        <begin position="74"/>
        <end position="283"/>
    </location>
</feature>
<dbReference type="CDD" id="cd06261">
    <property type="entry name" value="TM_PBP2"/>
    <property type="match status" value="1"/>
</dbReference>
<dbReference type="Gene3D" id="1.10.3720.10">
    <property type="entry name" value="MetI-like"/>
    <property type="match status" value="1"/>
</dbReference>
<dbReference type="PROSITE" id="PS50928">
    <property type="entry name" value="ABC_TM1"/>
    <property type="match status" value="1"/>
</dbReference>
<feature type="transmembrane region" description="Helical" evidence="7">
    <location>
        <begin position="152"/>
        <end position="168"/>
    </location>
</feature>
<dbReference type="RefSeq" id="WP_238722518.1">
    <property type="nucleotide sequence ID" value="NZ_JAHQCW010000032.1"/>
</dbReference>
<feature type="transmembrane region" description="Helical" evidence="7">
    <location>
        <begin position="265"/>
        <end position="283"/>
    </location>
</feature>
<comment type="caution">
    <text evidence="9">The sequence shown here is derived from an EMBL/GenBank/DDBJ whole genome shotgun (WGS) entry which is preliminary data.</text>
</comment>
<dbReference type="InterPro" id="IPR050809">
    <property type="entry name" value="UgpAE/MalFG_permease"/>
</dbReference>
<feature type="transmembrane region" description="Helical" evidence="7">
    <location>
        <begin position="111"/>
        <end position="132"/>
    </location>
</feature>
<reference evidence="9" key="1">
    <citation type="submission" date="2021-06" db="EMBL/GenBank/DDBJ databases">
        <title>Description of novel taxa of the family Lachnospiraceae.</title>
        <authorList>
            <person name="Chaplin A.V."/>
            <person name="Sokolova S.R."/>
            <person name="Pikina A.P."/>
            <person name="Korzhanova M."/>
            <person name="Belova V."/>
            <person name="Korostin D."/>
            <person name="Efimov B.A."/>
        </authorList>
    </citation>
    <scope>NUCLEOTIDE SEQUENCE</scope>
    <source>
        <strain evidence="9">ASD5720</strain>
    </source>
</reference>
<evidence type="ECO:0000313" key="9">
    <source>
        <dbReference type="EMBL" id="MBU9738283.1"/>
    </source>
</evidence>
<sequence length="293" mass="33186">MPYARKQTPIRRNKNTAVKAYLFLAPSLLGVAAFVLIPFLDVIRRSFYEAMGGRFVGLKNYQTVLTNEAFHQAAFNTGRFLLTCIPLLLLLSFLVALCIQGLCGSGEWFKTIFLTPMAIPVASIVLLWQLMFDEKGYLNQITAVFHMSPVDWMNGATAFYVLVFSYLWKNIGYDIILWLAGLNGISPALYEAARVDGAGRWQCFRYITLPELRPTVFLIGVLSFVNSFKVFREAYLIAGDYPDSSIYMLQHLFNNWFVSLDIQKMSAAAVLTALVITTFLLVVQHRNERNAED</sequence>
<keyword evidence="6 7" id="KW-0472">Membrane</keyword>
<evidence type="ECO:0000259" key="8">
    <source>
        <dbReference type="PROSITE" id="PS50928"/>
    </source>
</evidence>
<name>A0A949K7X0_9FIRM</name>
<evidence type="ECO:0000256" key="3">
    <source>
        <dbReference type="ARBA" id="ARBA00022475"/>
    </source>
</evidence>
<evidence type="ECO:0000313" key="10">
    <source>
        <dbReference type="Proteomes" id="UP000712157"/>
    </source>
</evidence>
<dbReference type="PANTHER" id="PTHR43227">
    <property type="entry name" value="BLL4140 PROTEIN"/>
    <property type="match status" value="1"/>
</dbReference>
<comment type="similarity">
    <text evidence="7">Belongs to the binding-protein-dependent transport system permease family.</text>
</comment>
<feature type="transmembrane region" description="Helical" evidence="7">
    <location>
        <begin position="80"/>
        <end position="99"/>
    </location>
</feature>
<dbReference type="PANTHER" id="PTHR43227:SF11">
    <property type="entry name" value="BLL4140 PROTEIN"/>
    <property type="match status" value="1"/>
</dbReference>
<dbReference type="InterPro" id="IPR000515">
    <property type="entry name" value="MetI-like"/>
</dbReference>
<dbReference type="Proteomes" id="UP000712157">
    <property type="component" value="Unassembled WGS sequence"/>
</dbReference>
<accession>A0A949K7X0</accession>
<evidence type="ECO:0000256" key="7">
    <source>
        <dbReference type="RuleBase" id="RU363032"/>
    </source>
</evidence>
<keyword evidence="2 7" id="KW-0813">Transport</keyword>
<keyword evidence="4 7" id="KW-0812">Transmembrane</keyword>
<evidence type="ECO:0000256" key="1">
    <source>
        <dbReference type="ARBA" id="ARBA00004651"/>
    </source>
</evidence>
<feature type="transmembrane region" description="Helical" evidence="7">
    <location>
        <begin position="175"/>
        <end position="193"/>
    </location>
</feature>
<keyword evidence="10" id="KW-1185">Reference proteome</keyword>
<evidence type="ECO:0000256" key="2">
    <source>
        <dbReference type="ARBA" id="ARBA00022448"/>
    </source>
</evidence>
<dbReference type="InterPro" id="IPR035906">
    <property type="entry name" value="MetI-like_sf"/>
</dbReference>
<keyword evidence="3" id="KW-1003">Cell membrane</keyword>
<organism evidence="9 10">
    <name type="scientific">Diplocloster agilis</name>
    <dbReference type="NCBI Taxonomy" id="2850323"/>
    <lineage>
        <taxon>Bacteria</taxon>
        <taxon>Bacillati</taxon>
        <taxon>Bacillota</taxon>
        <taxon>Clostridia</taxon>
        <taxon>Lachnospirales</taxon>
        <taxon>Lachnospiraceae</taxon>
        <taxon>Diplocloster</taxon>
    </lineage>
</organism>
<dbReference type="GO" id="GO:0005886">
    <property type="term" value="C:plasma membrane"/>
    <property type="evidence" value="ECO:0007669"/>
    <property type="project" value="UniProtKB-SubCell"/>
</dbReference>
<comment type="subcellular location">
    <subcellularLocation>
        <location evidence="1 7">Cell membrane</location>
        <topology evidence="1 7">Multi-pass membrane protein</topology>
    </subcellularLocation>
</comment>
<evidence type="ECO:0000256" key="5">
    <source>
        <dbReference type="ARBA" id="ARBA00022989"/>
    </source>
</evidence>
<gene>
    <name evidence="9" type="ORF">KTH89_17200</name>
</gene>
<feature type="transmembrane region" description="Helical" evidence="7">
    <location>
        <begin position="21"/>
        <end position="40"/>
    </location>
</feature>
<protein>
    <submittedName>
        <fullName evidence="9">Sugar ABC transporter permease</fullName>
    </submittedName>
</protein>
<dbReference type="AlphaFoldDB" id="A0A949K7X0"/>
<dbReference type="Pfam" id="PF00528">
    <property type="entry name" value="BPD_transp_1"/>
    <property type="match status" value="1"/>
</dbReference>
<evidence type="ECO:0000256" key="4">
    <source>
        <dbReference type="ARBA" id="ARBA00022692"/>
    </source>
</evidence>
<dbReference type="SUPFAM" id="SSF161098">
    <property type="entry name" value="MetI-like"/>
    <property type="match status" value="1"/>
</dbReference>